<dbReference type="Proteomes" id="UP000800200">
    <property type="component" value="Unassembled WGS sequence"/>
</dbReference>
<evidence type="ECO:0000313" key="2">
    <source>
        <dbReference type="Proteomes" id="UP000800200"/>
    </source>
</evidence>
<dbReference type="AlphaFoldDB" id="A0A6A6DFE6"/>
<reference evidence="1" key="1">
    <citation type="journal article" date="2020" name="Stud. Mycol.">
        <title>101 Dothideomycetes genomes: a test case for predicting lifestyles and emergence of pathogens.</title>
        <authorList>
            <person name="Haridas S."/>
            <person name="Albert R."/>
            <person name="Binder M."/>
            <person name="Bloem J."/>
            <person name="Labutti K."/>
            <person name="Salamov A."/>
            <person name="Andreopoulos B."/>
            <person name="Baker S."/>
            <person name="Barry K."/>
            <person name="Bills G."/>
            <person name="Bluhm B."/>
            <person name="Cannon C."/>
            <person name="Castanera R."/>
            <person name="Culley D."/>
            <person name="Daum C."/>
            <person name="Ezra D."/>
            <person name="Gonzalez J."/>
            <person name="Henrissat B."/>
            <person name="Kuo A."/>
            <person name="Liang C."/>
            <person name="Lipzen A."/>
            <person name="Lutzoni F."/>
            <person name="Magnuson J."/>
            <person name="Mondo S."/>
            <person name="Nolan M."/>
            <person name="Ohm R."/>
            <person name="Pangilinan J."/>
            <person name="Park H.-J."/>
            <person name="Ramirez L."/>
            <person name="Alfaro M."/>
            <person name="Sun H."/>
            <person name="Tritt A."/>
            <person name="Yoshinaga Y."/>
            <person name="Zwiers L.-H."/>
            <person name="Turgeon B."/>
            <person name="Goodwin S."/>
            <person name="Spatafora J."/>
            <person name="Crous P."/>
            <person name="Grigoriev I."/>
        </authorList>
    </citation>
    <scope>NUCLEOTIDE SEQUENCE</scope>
    <source>
        <strain evidence="1">CBS 207.26</strain>
    </source>
</reference>
<dbReference type="EMBL" id="ML994676">
    <property type="protein sequence ID" value="KAF2178224.1"/>
    <property type="molecule type" value="Genomic_DNA"/>
</dbReference>
<accession>A0A6A6DFE6</accession>
<organism evidence="1 2">
    <name type="scientific">Zopfia rhizophila CBS 207.26</name>
    <dbReference type="NCBI Taxonomy" id="1314779"/>
    <lineage>
        <taxon>Eukaryota</taxon>
        <taxon>Fungi</taxon>
        <taxon>Dikarya</taxon>
        <taxon>Ascomycota</taxon>
        <taxon>Pezizomycotina</taxon>
        <taxon>Dothideomycetes</taxon>
        <taxon>Dothideomycetes incertae sedis</taxon>
        <taxon>Zopfiaceae</taxon>
        <taxon>Zopfia</taxon>
    </lineage>
</organism>
<gene>
    <name evidence="1" type="ORF">K469DRAFT_333946</name>
</gene>
<protein>
    <submittedName>
        <fullName evidence="1">Uncharacterized protein</fullName>
    </submittedName>
</protein>
<name>A0A6A6DFE6_9PEZI</name>
<proteinExistence type="predicted"/>
<sequence>MDPKYANQLPLSSSYTSPSPINTWLRCTKLLRNGILGCMPSDAGPSNVGYFSPINSRRSVLFFVYLRFLYL</sequence>
<keyword evidence="2" id="KW-1185">Reference proteome</keyword>
<evidence type="ECO:0000313" key="1">
    <source>
        <dbReference type="EMBL" id="KAF2178224.1"/>
    </source>
</evidence>